<keyword evidence="6" id="KW-1185">Reference proteome</keyword>
<dbReference type="GO" id="GO:0006511">
    <property type="term" value="P:ubiquitin-dependent protein catabolic process"/>
    <property type="evidence" value="ECO:0007669"/>
    <property type="project" value="InterPro"/>
</dbReference>
<proteinExistence type="inferred from homology"/>
<protein>
    <recommendedName>
        <fullName evidence="3">Skp1-related protein</fullName>
    </recommendedName>
</protein>
<feature type="domain" description="SKP1 component POZ" evidence="5">
    <location>
        <begin position="19"/>
        <end position="84"/>
    </location>
</feature>
<evidence type="ECO:0000256" key="1">
    <source>
        <dbReference type="ARBA" id="ARBA00009993"/>
    </source>
</evidence>
<dbReference type="PIRSF" id="PIRSF028729">
    <property type="entry name" value="E3_ubiquit_lig_SCF_Skp"/>
    <property type="match status" value="1"/>
</dbReference>
<dbReference type="SUPFAM" id="SSF81382">
    <property type="entry name" value="Skp1 dimerisation domain-like"/>
    <property type="match status" value="1"/>
</dbReference>
<comment type="function">
    <text evidence="3">Probable essential component of SCF (SKP1-CUL1-F-box protein) E3 ubiquitin-protein ligase complexes, which mediate the ubiquitination and subsequent proteasomal degradation of target proteins. Regulates cell proliferation during embryonic and larval development.</text>
</comment>
<comment type="pathway">
    <text evidence="3">Protein modification; protein ubiquitination.</text>
</comment>
<dbReference type="Proteomes" id="UP000887575">
    <property type="component" value="Unassembled WGS sequence"/>
</dbReference>
<dbReference type="InterPro" id="IPR036296">
    <property type="entry name" value="SKP1-like_dim_sf"/>
</dbReference>
<organism evidence="6 7">
    <name type="scientific">Mesorhabditis belari</name>
    <dbReference type="NCBI Taxonomy" id="2138241"/>
    <lineage>
        <taxon>Eukaryota</taxon>
        <taxon>Metazoa</taxon>
        <taxon>Ecdysozoa</taxon>
        <taxon>Nematoda</taxon>
        <taxon>Chromadorea</taxon>
        <taxon>Rhabditida</taxon>
        <taxon>Rhabditina</taxon>
        <taxon>Rhabditomorpha</taxon>
        <taxon>Rhabditoidea</taxon>
        <taxon>Rhabditidae</taxon>
        <taxon>Mesorhabditinae</taxon>
        <taxon>Mesorhabditis</taxon>
    </lineage>
</organism>
<dbReference type="SUPFAM" id="SSF54695">
    <property type="entry name" value="POZ domain"/>
    <property type="match status" value="1"/>
</dbReference>
<evidence type="ECO:0000259" key="5">
    <source>
        <dbReference type="Pfam" id="PF03931"/>
    </source>
</evidence>
<accession>A0AAF3J8H8</accession>
<dbReference type="Gene3D" id="3.30.710.10">
    <property type="entry name" value="Potassium Channel Kv1.1, Chain A"/>
    <property type="match status" value="1"/>
</dbReference>
<evidence type="ECO:0000313" key="7">
    <source>
        <dbReference type="WBParaSite" id="MBELARI_LOCUS3031"/>
    </source>
</evidence>
<evidence type="ECO:0000256" key="3">
    <source>
        <dbReference type="PIRNR" id="PIRNR028729"/>
    </source>
</evidence>
<dbReference type="SMART" id="SM00512">
    <property type="entry name" value="Skp1"/>
    <property type="match status" value="1"/>
</dbReference>
<dbReference type="InterPro" id="IPR016072">
    <property type="entry name" value="Skp1_comp_dimer"/>
</dbReference>
<evidence type="ECO:0000256" key="2">
    <source>
        <dbReference type="ARBA" id="ARBA00022786"/>
    </source>
</evidence>
<dbReference type="AlphaFoldDB" id="A0AAF3J8H8"/>
<dbReference type="InterPro" id="IPR016073">
    <property type="entry name" value="Skp1_comp_POZ"/>
</dbReference>
<comment type="similarity">
    <text evidence="1 3">Belongs to the SKP1 family.</text>
</comment>
<evidence type="ECO:0000259" key="4">
    <source>
        <dbReference type="Pfam" id="PF01466"/>
    </source>
</evidence>
<keyword evidence="2 3" id="KW-0833">Ubl conjugation pathway</keyword>
<dbReference type="Pfam" id="PF03931">
    <property type="entry name" value="Skp1_POZ"/>
    <property type="match status" value="1"/>
</dbReference>
<evidence type="ECO:0000313" key="6">
    <source>
        <dbReference type="Proteomes" id="UP000887575"/>
    </source>
</evidence>
<reference evidence="7" key="1">
    <citation type="submission" date="2024-02" db="UniProtKB">
        <authorList>
            <consortium name="WormBaseParasite"/>
        </authorList>
    </citation>
    <scope>IDENTIFICATION</scope>
</reference>
<dbReference type="WBParaSite" id="MBELARI_LOCUS3031">
    <property type="protein sequence ID" value="MBELARI_LOCUS3031"/>
    <property type="gene ID" value="MBELARI_LOCUS3031"/>
</dbReference>
<dbReference type="PANTHER" id="PTHR11165">
    <property type="entry name" value="SKP1"/>
    <property type="match status" value="1"/>
</dbReference>
<feature type="domain" description="SKP1 component dimerisation" evidence="4">
    <location>
        <begin position="131"/>
        <end position="177"/>
    </location>
</feature>
<name>A0AAF3J8H8_9BILA</name>
<dbReference type="InterPro" id="IPR011333">
    <property type="entry name" value="SKP1/BTB/POZ_sf"/>
</dbReference>
<dbReference type="InterPro" id="IPR001232">
    <property type="entry name" value="SKP1-like"/>
</dbReference>
<dbReference type="Pfam" id="PF01466">
    <property type="entry name" value="Skp1"/>
    <property type="match status" value="1"/>
</dbReference>
<dbReference type="InterPro" id="IPR016897">
    <property type="entry name" value="SKP1"/>
</dbReference>
<sequence length="202" mass="23730">MADGPSGAKKCRDDDVLFRVKSKEDREYTLSKKAAQLSGTIHHYSENYGLDNDEAIMKMEPMSLLEVSSESLHHIIRWCEQHRNCPIWEEEKWWQNERDAELTKWEDEFMAEMTSETLYNLFLAANFLDIKCLLDKCAQSVADMIKGKSVDEIREIWMLENDFTPEEEEKIKNENPWEAILRYQEQLEKEKEEQASQPAASS</sequence>